<name>A0A8S5SSU7_9CAUD</name>
<dbReference type="SUPFAM" id="SSF53041">
    <property type="entry name" value="Resolvase-like"/>
    <property type="match status" value="1"/>
</dbReference>
<accession>A0A8S5SSU7</accession>
<dbReference type="GO" id="GO:0000150">
    <property type="term" value="F:DNA strand exchange activity"/>
    <property type="evidence" value="ECO:0007669"/>
    <property type="project" value="InterPro"/>
</dbReference>
<feature type="domain" description="Resolvase/invertase-type recombinase catalytic" evidence="3">
    <location>
        <begin position="1"/>
        <end position="167"/>
    </location>
</feature>
<reference evidence="4" key="1">
    <citation type="journal article" date="2021" name="Proc. Natl. Acad. Sci. U.S.A.">
        <title>A Catalog of Tens of Thousands of Viruses from Human Metagenomes Reveals Hidden Associations with Chronic Diseases.</title>
        <authorList>
            <person name="Tisza M.J."/>
            <person name="Buck C.B."/>
        </authorList>
    </citation>
    <scope>NUCLEOTIDE SEQUENCE</scope>
    <source>
        <strain evidence="4">CtZ2t4</strain>
    </source>
</reference>
<dbReference type="InterPro" id="IPR036162">
    <property type="entry name" value="Resolvase-like_N_sf"/>
</dbReference>
<dbReference type="PANTHER" id="PTHR30461:SF2">
    <property type="entry name" value="SERINE RECOMBINASE PINE-RELATED"/>
    <property type="match status" value="1"/>
</dbReference>
<dbReference type="Gene3D" id="3.40.50.1390">
    <property type="entry name" value="Resolvase, N-terminal catalytic domain"/>
    <property type="match status" value="1"/>
</dbReference>
<evidence type="ECO:0000256" key="2">
    <source>
        <dbReference type="ARBA" id="ARBA00023172"/>
    </source>
</evidence>
<protein>
    <submittedName>
        <fullName evidence="4">Gamma delta Resolvase, site specific recombination</fullName>
    </submittedName>
</protein>
<dbReference type="EMBL" id="BK032664">
    <property type="protein sequence ID" value="DAF53767.1"/>
    <property type="molecule type" value="Genomic_DNA"/>
</dbReference>
<evidence type="ECO:0000313" key="4">
    <source>
        <dbReference type="EMBL" id="DAF53767.1"/>
    </source>
</evidence>
<dbReference type="InterPro" id="IPR050639">
    <property type="entry name" value="SSR_resolvase"/>
</dbReference>
<evidence type="ECO:0000259" key="3">
    <source>
        <dbReference type="PROSITE" id="PS51736"/>
    </source>
</evidence>
<dbReference type="SMART" id="SM00857">
    <property type="entry name" value="Resolvase"/>
    <property type="match status" value="1"/>
</dbReference>
<proteinExistence type="predicted"/>
<dbReference type="Pfam" id="PF00239">
    <property type="entry name" value="Resolvase"/>
    <property type="match status" value="1"/>
</dbReference>
<keyword evidence="1" id="KW-0238">DNA-binding</keyword>
<dbReference type="PROSITE" id="PS51736">
    <property type="entry name" value="RECOMBINASES_3"/>
    <property type="match status" value="1"/>
</dbReference>
<keyword evidence="2" id="KW-0233">DNA recombination</keyword>
<sequence>MKYGYCRISTPKQSLARQIENINKSHPDAKIYQEVFTGTISNRKEWNKLKKIVAPGDTIVFDSVSRMSRNSSEGIKDYFEFYNKGINLIFLKEPYINTELYKEQLKTNENIKTNDTDLNDTIMKGVREYLIILAKRQIQIAFDQSEKEVQDLRIRTKEGLREKKAQGVILGRKTGTIIVTKKEKEFSEKIKKLAKSFGGNFKDKEIIEMFNMRPATYYKYKKNIKIAMENEIES</sequence>
<evidence type="ECO:0000256" key="1">
    <source>
        <dbReference type="ARBA" id="ARBA00023125"/>
    </source>
</evidence>
<dbReference type="CDD" id="cd03768">
    <property type="entry name" value="SR_ResInv"/>
    <property type="match status" value="1"/>
</dbReference>
<dbReference type="InterPro" id="IPR006119">
    <property type="entry name" value="Resolv_N"/>
</dbReference>
<dbReference type="PANTHER" id="PTHR30461">
    <property type="entry name" value="DNA-INVERTASE FROM LAMBDOID PROPHAGE"/>
    <property type="match status" value="1"/>
</dbReference>
<organism evidence="4">
    <name type="scientific">Myoviridae sp. ctZ2t4</name>
    <dbReference type="NCBI Taxonomy" id="2827693"/>
    <lineage>
        <taxon>Viruses</taxon>
        <taxon>Duplodnaviria</taxon>
        <taxon>Heunggongvirae</taxon>
        <taxon>Uroviricota</taxon>
        <taxon>Caudoviricetes</taxon>
    </lineage>
</organism>
<dbReference type="GO" id="GO:0003677">
    <property type="term" value="F:DNA binding"/>
    <property type="evidence" value="ECO:0007669"/>
    <property type="project" value="UniProtKB-KW"/>
</dbReference>